<dbReference type="EMBL" id="CP063849">
    <property type="protein sequence ID" value="QOY85420.1"/>
    <property type="molecule type" value="Genomic_DNA"/>
</dbReference>
<dbReference type="Gene3D" id="1.50.10.20">
    <property type="match status" value="1"/>
</dbReference>
<name>A0A7S7SIY2_PALFE</name>
<feature type="signal peptide" evidence="1">
    <location>
        <begin position="1"/>
        <end position="20"/>
    </location>
</feature>
<sequence length="361" mass="38946">MRIFLTLAVFATLLATCAIAADWSPRLAADYLDTRQKEWFAWGPAKSMGGPCMSCHTGLTYLIARPSLRRVLGEGQPAEYENGLLNALRARVDKTEAKEYAPGITKEPMASQAIGVEAIFAALCLARADEASGSMSPATKQAFDRLWRLQQKSGPLQGAWPWYVFNSDPYETPDSPFFGATLAALAVGSTPASYRDQEQVKAGTAALKAYFAAASAAQPLHNRLMLLWAARKLPGLLPKPAMKAIVEEALKRQNADGSWSTEALGPWKEHPDAMPGAGANSYATAVAAYLLQTGGVPASDRRMSAALAWLRAHQDPQAGYWESTSMNKVYPAGAMPGLFMRDAATSFAVMALTFHEPATKR</sequence>
<evidence type="ECO:0000313" key="2">
    <source>
        <dbReference type="EMBL" id="QOY85420.1"/>
    </source>
</evidence>
<feature type="chain" id="PRO_5032681850" description="Squalene-hopene cyclase" evidence="1">
    <location>
        <begin position="21"/>
        <end position="361"/>
    </location>
</feature>
<protein>
    <recommendedName>
        <fullName evidence="4">Squalene-hopene cyclase</fullName>
    </recommendedName>
</protein>
<evidence type="ECO:0008006" key="4">
    <source>
        <dbReference type="Google" id="ProtNLM"/>
    </source>
</evidence>
<keyword evidence="3" id="KW-1185">Reference proteome</keyword>
<dbReference type="SUPFAM" id="SSF48239">
    <property type="entry name" value="Terpenoid cyclases/Protein prenyltransferases"/>
    <property type="match status" value="1"/>
</dbReference>
<reference evidence="2 3" key="1">
    <citation type="submission" date="2020-10" db="EMBL/GenBank/DDBJ databases">
        <title>Complete genome sequence of Paludibaculum fermentans P105T, a facultatively anaerobic acidobacterium capable of dissimilatory Fe(III) reduction.</title>
        <authorList>
            <person name="Dedysh S.N."/>
            <person name="Beletsky A.V."/>
            <person name="Kulichevskaya I.S."/>
            <person name="Mardanov A.V."/>
            <person name="Ravin N.V."/>
        </authorList>
    </citation>
    <scope>NUCLEOTIDE SEQUENCE [LARGE SCALE GENOMIC DNA]</scope>
    <source>
        <strain evidence="2 3">P105</strain>
    </source>
</reference>
<evidence type="ECO:0000313" key="3">
    <source>
        <dbReference type="Proteomes" id="UP000593892"/>
    </source>
</evidence>
<organism evidence="2 3">
    <name type="scientific">Paludibaculum fermentans</name>
    <dbReference type="NCBI Taxonomy" id="1473598"/>
    <lineage>
        <taxon>Bacteria</taxon>
        <taxon>Pseudomonadati</taxon>
        <taxon>Acidobacteriota</taxon>
        <taxon>Terriglobia</taxon>
        <taxon>Bryobacterales</taxon>
        <taxon>Bryobacteraceae</taxon>
        <taxon>Paludibaculum</taxon>
    </lineage>
</organism>
<dbReference type="RefSeq" id="WP_194447090.1">
    <property type="nucleotide sequence ID" value="NZ_CP063849.1"/>
</dbReference>
<keyword evidence="1" id="KW-0732">Signal</keyword>
<dbReference type="KEGG" id="pfer:IRI77_21610"/>
<proteinExistence type="predicted"/>
<dbReference type="InterPro" id="IPR008930">
    <property type="entry name" value="Terpenoid_cyclase/PrenylTrfase"/>
</dbReference>
<dbReference type="AlphaFoldDB" id="A0A7S7SIY2"/>
<dbReference type="Proteomes" id="UP000593892">
    <property type="component" value="Chromosome"/>
</dbReference>
<gene>
    <name evidence="2" type="ORF">IRI77_21610</name>
</gene>
<evidence type="ECO:0000256" key="1">
    <source>
        <dbReference type="SAM" id="SignalP"/>
    </source>
</evidence>
<accession>A0A7S7SIY2</accession>